<dbReference type="AlphaFoldDB" id="A0A371GDR5"/>
<gene>
    <name evidence="2" type="ORF">CR513_29738</name>
</gene>
<organism evidence="2 3">
    <name type="scientific">Mucuna pruriens</name>
    <name type="common">Velvet bean</name>
    <name type="synonym">Dolichos pruriens</name>
    <dbReference type="NCBI Taxonomy" id="157652"/>
    <lineage>
        <taxon>Eukaryota</taxon>
        <taxon>Viridiplantae</taxon>
        <taxon>Streptophyta</taxon>
        <taxon>Embryophyta</taxon>
        <taxon>Tracheophyta</taxon>
        <taxon>Spermatophyta</taxon>
        <taxon>Magnoliopsida</taxon>
        <taxon>eudicotyledons</taxon>
        <taxon>Gunneridae</taxon>
        <taxon>Pentapetalae</taxon>
        <taxon>rosids</taxon>
        <taxon>fabids</taxon>
        <taxon>Fabales</taxon>
        <taxon>Fabaceae</taxon>
        <taxon>Papilionoideae</taxon>
        <taxon>50 kb inversion clade</taxon>
        <taxon>NPAAA clade</taxon>
        <taxon>indigoferoid/millettioid clade</taxon>
        <taxon>Phaseoleae</taxon>
        <taxon>Mucuna</taxon>
    </lineage>
</organism>
<feature type="non-terminal residue" evidence="2">
    <location>
        <position position="1"/>
    </location>
</feature>
<accession>A0A371GDR5</accession>
<evidence type="ECO:0000313" key="2">
    <source>
        <dbReference type="EMBL" id="RDX88646.1"/>
    </source>
</evidence>
<dbReference type="EMBL" id="QJKJ01005882">
    <property type="protein sequence ID" value="RDX88646.1"/>
    <property type="molecule type" value="Genomic_DNA"/>
</dbReference>
<dbReference type="Proteomes" id="UP000257109">
    <property type="component" value="Unassembled WGS sequence"/>
</dbReference>
<sequence>MPYPDVGIPESNKWPNDGTKARGVTQIKRLIREGCLGRFVKTNEKERLTTEELLERDRSQTPRRRL</sequence>
<comment type="caution">
    <text evidence="2">The sequence shown here is derived from an EMBL/GenBank/DDBJ whole genome shotgun (WGS) entry which is preliminary data.</text>
</comment>
<evidence type="ECO:0000256" key="1">
    <source>
        <dbReference type="SAM" id="MobiDB-lite"/>
    </source>
</evidence>
<reference evidence="2" key="1">
    <citation type="submission" date="2018-05" db="EMBL/GenBank/DDBJ databases">
        <title>Draft genome of Mucuna pruriens seed.</title>
        <authorList>
            <person name="Nnadi N.E."/>
            <person name="Vos R."/>
            <person name="Hasami M.H."/>
            <person name="Devisetty U.K."/>
            <person name="Aguiy J.C."/>
        </authorList>
    </citation>
    <scope>NUCLEOTIDE SEQUENCE [LARGE SCALE GENOMIC DNA]</scope>
    <source>
        <strain evidence="2">JCA_2017</strain>
    </source>
</reference>
<protein>
    <submittedName>
        <fullName evidence="2">Uncharacterized protein</fullName>
    </submittedName>
</protein>
<keyword evidence="3" id="KW-1185">Reference proteome</keyword>
<name>A0A371GDR5_MUCPR</name>
<feature type="region of interest" description="Disordered" evidence="1">
    <location>
        <begin position="1"/>
        <end position="20"/>
    </location>
</feature>
<proteinExistence type="predicted"/>
<evidence type="ECO:0000313" key="3">
    <source>
        <dbReference type="Proteomes" id="UP000257109"/>
    </source>
</evidence>